<protein>
    <submittedName>
        <fullName evidence="2">DNA binding domain protein, excisionase family</fullName>
    </submittedName>
</protein>
<feature type="domain" description="Helix-turn-helix" evidence="1">
    <location>
        <begin position="42"/>
        <end position="85"/>
    </location>
</feature>
<reference evidence="2 3" key="1">
    <citation type="submission" date="2014-12" db="EMBL/GenBank/DDBJ databases">
        <title>Genome sequence of Flavobacterium beibuense RSKm HC5.</title>
        <authorList>
            <person name="Kim J.F."/>
            <person name="Song J.Y."/>
            <person name="Kwak M.-J."/>
            <person name="Lee S.-W."/>
        </authorList>
    </citation>
    <scope>NUCLEOTIDE SEQUENCE [LARGE SCALE GENOMIC DNA]</scope>
    <source>
        <strain evidence="2 3">RSKm HC5</strain>
    </source>
</reference>
<proteinExistence type="predicted"/>
<organism evidence="2 3">
    <name type="scientific">Flavobacterium beibuense</name>
    <dbReference type="NCBI Taxonomy" id="657326"/>
    <lineage>
        <taxon>Bacteria</taxon>
        <taxon>Pseudomonadati</taxon>
        <taxon>Bacteroidota</taxon>
        <taxon>Flavobacteriia</taxon>
        <taxon>Flavobacteriales</taxon>
        <taxon>Flavobacteriaceae</taxon>
        <taxon>Flavobacterium</taxon>
    </lineage>
</organism>
<dbReference type="EMBL" id="JUIW01000003">
    <property type="protein sequence ID" value="RYJ44243.1"/>
    <property type="molecule type" value="Genomic_DNA"/>
</dbReference>
<dbReference type="SUPFAM" id="SSF46955">
    <property type="entry name" value="Putative DNA-binding domain"/>
    <property type="match status" value="1"/>
</dbReference>
<evidence type="ECO:0000259" key="1">
    <source>
        <dbReference type="Pfam" id="PF12728"/>
    </source>
</evidence>
<dbReference type="Proteomes" id="UP000289775">
    <property type="component" value="Unassembled WGS sequence"/>
</dbReference>
<dbReference type="AlphaFoldDB" id="A0A444WEG5"/>
<accession>A0A444WEG5</accession>
<comment type="caution">
    <text evidence="2">The sequence shown here is derived from an EMBL/GenBank/DDBJ whole genome shotgun (WGS) entry which is preliminary data.</text>
</comment>
<dbReference type="Pfam" id="PF12728">
    <property type="entry name" value="HTH_17"/>
    <property type="match status" value="1"/>
</dbReference>
<evidence type="ECO:0000313" key="2">
    <source>
        <dbReference type="EMBL" id="RYJ44243.1"/>
    </source>
</evidence>
<dbReference type="InterPro" id="IPR041657">
    <property type="entry name" value="HTH_17"/>
</dbReference>
<dbReference type="OrthoDB" id="1097811at2"/>
<gene>
    <name evidence="2" type="ORF">NU09_0853</name>
</gene>
<dbReference type="InterPro" id="IPR009061">
    <property type="entry name" value="DNA-bd_dom_put_sf"/>
</dbReference>
<evidence type="ECO:0000313" key="3">
    <source>
        <dbReference type="Proteomes" id="UP000289775"/>
    </source>
</evidence>
<name>A0A444WEG5_9FLAO</name>
<sequence>MDKTLLLHQLTPEQLQDMIREAVKAELDDFKNRLADSEPDVLLTRTEASALLKVNITTLWNWTKAGKITAYGIGNRVYYKKQELLSSLVAFRHR</sequence>
<keyword evidence="3" id="KW-1185">Reference proteome</keyword>